<evidence type="ECO:0000313" key="1">
    <source>
        <dbReference type="EMBL" id="RHN74658.1"/>
    </source>
</evidence>
<proteinExistence type="predicted"/>
<name>A0A396JE42_MEDTR</name>
<comment type="caution">
    <text evidence="1">The sequence shown here is derived from an EMBL/GenBank/DDBJ whole genome shotgun (WGS) entry which is preliminary data.</text>
</comment>
<gene>
    <name evidence="1" type="ORF">MtrunA17_Chr2g0312741</name>
</gene>
<reference evidence="1" key="1">
    <citation type="journal article" date="2018" name="Nat. Plants">
        <title>Whole-genome landscape of Medicago truncatula symbiotic genes.</title>
        <authorList>
            <person name="Pecrix Y."/>
            <person name="Gamas P."/>
            <person name="Carrere S."/>
        </authorList>
    </citation>
    <scope>NUCLEOTIDE SEQUENCE</scope>
    <source>
        <tissue evidence="1">Leaves</tissue>
    </source>
</reference>
<sequence length="40" mass="4893">MLLRQDIKYYPIFHGNDFLIQSLEKSNMCRKINSRLHLKK</sequence>
<dbReference type="Gramene" id="rna10763">
    <property type="protein sequence ID" value="RHN74658.1"/>
    <property type="gene ID" value="gene10763"/>
</dbReference>
<organism evidence="1">
    <name type="scientific">Medicago truncatula</name>
    <name type="common">Barrel medic</name>
    <name type="synonym">Medicago tribuloides</name>
    <dbReference type="NCBI Taxonomy" id="3880"/>
    <lineage>
        <taxon>Eukaryota</taxon>
        <taxon>Viridiplantae</taxon>
        <taxon>Streptophyta</taxon>
        <taxon>Embryophyta</taxon>
        <taxon>Tracheophyta</taxon>
        <taxon>Spermatophyta</taxon>
        <taxon>Magnoliopsida</taxon>
        <taxon>eudicotyledons</taxon>
        <taxon>Gunneridae</taxon>
        <taxon>Pentapetalae</taxon>
        <taxon>rosids</taxon>
        <taxon>fabids</taxon>
        <taxon>Fabales</taxon>
        <taxon>Fabaceae</taxon>
        <taxon>Papilionoideae</taxon>
        <taxon>50 kb inversion clade</taxon>
        <taxon>NPAAA clade</taxon>
        <taxon>Hologalegina</taxon>
        <taxon>IRL clade</taxon>
        <taxon>Trifolieae</taxon>
        <taxon>Medicago</taxon>
    </lineage>
</organism>
<dbReference type="Proteomes" id="UP000265566">
    <property type="component" value="Chromosome 2"/>
</dbReference>
<dbReference type="EMBL" id="PSQE01000002">
    <property type="protein sequence ID" value="RHN74658.1"/>
    <property type="molecule type" value="Genomic_DNA"/>
</dbReference>
<protein>
    <submittedName>
        <fullName evidence="1">Uncharacterized protein</fullName>
    </submittedName>
</protein>
<accession>A0A396JE42</accession>
<dbReference type="AlphaFoldDB" id="A0A396JE42"/>